<dbReference type="EMBL" id="HG994585">
    <property type="protein sequence ID" value="CAF2965211.1"/>
    <property type="molecule type" value="Genomic_DNA"/>
</dbReference>
<organism evidence="8 9">
    <name type="scientific">Lepeophtheirus salmonis</name>
    <name type="common">Salmon louse</name>
    <name type="synonym">Caligus salmonis</name>
    <dbReference type="NCBI Taxonomy" id="72036"/>
    <lineage>
        <taxon>Eukaryota</taxon>
        <taxon>Metazoa</taxon>
        <taxon>Ecdysozoa</taxon>
        <taxon>Arthropoda</taxon>
        <taxon>Crustacea</taxon>
        <taxon>Multicrustacea</taxon>
        <taxon>Hexanauplia</taxon>
        <taxon>Copepoda</taxon>
        <taxon>Siphonostomatoida</taxon>
        <taxon>Caligidae</taxon>
        <taxon>Lepeophtheirus</taxon>
    </lineage>
</organism>
<feature type="domain" description="GP-PDE" evidence="7">
    <location>
        <begin position="29"/>
        <end position="328"/>
    </location>
</feature>
<dbReference type="InterPro" id="IPR030395">
    <property type="entry name" value="GP_PDE_dom"/>
</dbReference>
<accession>A0A7R8H9Z2</accession>
<evidence type="ECO:0000256" key="1">
    <source>
        <dbReference type="ARBA" id="ARBA00007277"/>
    </source>
</evidence>
<evidence type="ECO:0000313" key="8">
    <source>
        <dbReference type="EMBL" id="CAF2965211.1"/>
    </source>
</evidence>
<dbReference type="InterPro" id="IPR017946">
    <property type="entry name" value="PLC-like_Pdiesterase_TIM-brl"/>
</dbReference>
<dbReference type="GO" id="GO:0006629">
    <property type="term" value="P:lipid metabolic process"/>
    <property type="evidence" value="ECO:0007669"/>
    <property type="project" value="InterPro"/>
</dbReference>
<dbReference type="PANTHER" id="PTHR43620">
    <property type="entry name" value="GLYCEROPHOSPHORYL DIESTER PHOSPHODIESTERASE"/>
    <property type="match status" value="1"/>
</dbReference>
<dbReference type="EC" id="3.1.4.46" evidence="2"/>
<keyword evidence="5 8" id="KW-0378">Hydrolase</keyword>
<evidence type="ECO:0000256" key="2">
    <source>
        <dbReference type="ARBA" id="ARBA00012247"/>
    </source>
</evidence>
<sequence length="351" mass="40752">MLGQLQRSFQFRHSCLRVMKTRLLGLLCILGYAQCGLPNKDSKWPLNIAHRGSKQGADYIECDVVITSDLELVCSHEPWISETSNVADHTGKISGVPHTDFSDRLKTYNMNDDDLGFDWNDKGDVTDYFTFDFTLKEIMELRRKQTKPNRDSQFDWKYSFVTFDEFIDIAKSFNAGIYPEIKQPSAINRVEDIILRKLSEHGYDSELSKVFIQCFELSTIKSLQSKTPMKRIFLVKREPKFTESLWEELSDNGIYDSNDPGLIRFVERERIETIHSYGLKAHLYTFRNEWTDIPWDFGKDPYKEYEEYVRIGIDGFFTDFPATLANFKKNVHINGWKGFNGKGGGNTSKIL</sequence>
<evidence type="ECO:0000256" key="5">
    <source>
        <dbReference type="ARBA" id="ARBA00022801"/>
    </source>
</evidence>
<dbReference type="Proteomes" id="UP000675881">
    <property type="component" value="Chromosome 6"/>
</dbReference>
<evidence type="ECO:0000256" key="4">
    <source>
        <dbReference type="ARBA" id="ARBA00022798"/>
    </source>
</evidence>
<dbReference type="OrthoDB" id="1058301at2759"/>
<comment type="similarity">
    <text evidence="1">Belongs to the glycerophosphoryl diester phosphodiesterase family.</text>
</comment>
<dbReference type="PROSITE" id="PS51704">
    <property type="entry name" value="GP_PDE"/>
    <property type="match status" value="1"/>
</dbReference>
<evidence type="ECO:0000313" key="9">
    <source>
        <dbReference type="Proteomes" id="UP000675881"/>
    </source>
</evidence>
<evidence type="ECO:0000256" key="6">
    <source>
        <dbReference type="ARBA" id="ARBA00047512"/>
    </source>
</evidence>
<evidence type="ECO:0000256" key="3">
    <source>
        <dbReference type="ARBA" id="ARBA00022729"/>
    </source>
</evidence>
<keyword evidence="9" id="KW-1185">Reference proteome</keyword>
<dbReference type="GO" id="GO:0008889">
    <property type="term" value="F:glycerophosphodiester phosphodiesterase activity"/>
    <property type="evidence" value="ECO:0007669"/>
    <property type="project" value="UniProtKB-EC"/>
</dbReference>
<comment type="catalytic activity">
    <reaction evidence="6">
        <text>a sn-glycero-3-phosphodiester + H2O = an alcohol + sn-glycerol 3-phosphate + H(+)</text>
        <dbReference type="Rhea" id="RHEA:12969"/>
        <dbReference type="ChEBI" id="CHEBI:15377"/>
        <dbReference type="ChEBI" id="CHEBI:15378"/>
        <dbReference type="ChEBI" id="CHEBI:30879"/>
        <dbReference type="ChEBI" id="CHEBI:57597"/>
        <dbReference type="ChEBI" id="CHEBI:83408"/>
        <dbReference type="EC" id="3.1.4.46"/>
    </reaction>
</comment>
<dbReference type="SUPFAM" id="SSF51695">
    <property type="entry name" value="PLC-like phosphodiesterases"/>
    <property type="match status" value="1"/>
</dbReference>
<name>A0A7R8H9Z2_LEPSM</name>
<reference evidence="8" key="1">
    <citation type="submission" date="2021-02" db="EMBL/GenBank/DDBJ databases">
        <authorList>
            <person name="Bekaert M."/>
        </authorList>
    </citation>
    <scope>NUCLEOTIDE SEQUENCE</scope>
    <source>
        <strain evidence="8">IoA-00</strain>
    </source>
</reference>
<protein>
    <recommendedName>
        <fullName evidence="2">glycerophosphodiester phosphodiesterase</fullName>
        <ecNumber evidence="2">3.1.4.46</ecNumber>
    </recommendedName>
</protein>
<dbReference type="Gene3D" id="3.20.20.190">
    <property type="entry name" value="Phosphatidylinositol (PI) phosphodiesterase"/>
    <property type="match status" value="1"/>
</dbReference>
<gene>
    <name evidence="8" type="ORF">LSAA_11081</name>
</gene>
<keyword evidence="4" id="KW-0319">Glycerol metabolism</keyword>
<dbReference type="Pfam" id="PF03009">
    <property type="entry name" value="GDPD"/>
    <property type="match status" value="1"/>
</dbReference>
<dbReference type="PANTHER" id="PTHR43620:SF7">
    <property type="entry name" value="GLYCEROPHOSPHODIESTER PHOSPHODIESTERASE GDPD5-RELATED"/>
    <property type="match status" value="1"/>
</dbReference>
<evidence type="ECO:0000259" key="7">
    <source>
        <dbReference type="PROSITE" id="PS51704"/>
    </source>
</evidence>
<dbReference type="AlphaFoldDB" id="A0A7R8H9Z2"/>
<dbReference type="GO" id="GO:0006071">
    <property type="term" value="P:glycerol metabolic process"/>
    <property type="evidence" value="ECO:0007669"/>
    <property type="project" value="UniProtKB-KW"/>
</dbReference>
<proteinExistence type="inferred from homology"/>
<keyword evidence="3" id="KW-0732">Signal</keyword>